<organism evidence="2">
    <name type="scientific">Cyprideis torosa</name>
    <dbReference type="NCBI Taxonomy" id="163714"/>
    <lineage>
        <taxon>Eukaryota</taxon>
        <taxon>Metazoa</taxon>
        <taxon>Ecdysozoa</taxon>
        <taxon>Arthropoda</taxon>
        <taxon>Crustacea</taxon>
        <taxon>Oligostraca</taxon>
        <taxon>Ostracoda</taxon>
        <taxon>Podocopa</taxon>
        <taxon>Podocopida</taxon>
        <taxon>Cytherocopina</taxon>
        <taxon>Cytheroidea</taxon>
        <taxon>Cytherideidae</taxon>
        <taxon>Cyprideis</taxon>
    </lineage>
</organism>
<feature type="region of interest" description="Disordered" evidence="1">
    <location>
        <begin position="498"/>
        <end position="527"/>
    </location>
</feature>
<evidence type="ECO:0000256" key="1">
    <source>
        <dbReference type="SAM" id="MobiDB-lite"/>
    </source>
</evidence>
<dbReference type="OrthoDB" id="409136at2759"/>
<sequence length="527" mass="59490">MELIRDATLYKKDGSSHSPEELDNHQIFGFFFSNTLDNPTEKLLKVLKNFYEILRKNNKDMAIVLVSTEVNANPLRIDRTLEYLHDDWYALAPGDVIGTDLKNELLVYKNPQLIITTRSGRIITPEGDLSVTQADPLYVYRIWETWIENAINLPFTDFRDPKYPTYQRRSTSFTRRPTLEQGNLPKVDTAVARSTILSDEKVAEKISLDADTAAKNSKAMPKKASTRTQTKRRATTDDPVSHEQGDFPVIRKSYVPDFSNMRDLDSLKSKSMIVTRGGEAKLVSKDHNISPSSGKSVLEDRFTSAETALNKESLKPTDTSMSGATSEGTSLPTFREEKKSTSEYDVGGWKTKSSSVLQTEVDVTDNEERHGGLLGETVTSEFVTKTRPDESNMNEDKEVLRIRTFATSFLSKAGPHQETANFSKTWTQYPKWSTFPKETEEKKYDTVKFSEDNSDNSEYQTPWPKEKKHVVLGRSGVEIKDMSNEDIKTVQTEETFFCGSEDGNKEGPPVLPDGGVQYANEEVADEE</sequence>
<name>A0A7R8ZHV4_9CRUS</name>
<dbReference type="Gene3D" id="3.40.30.10">
    <property type="entry name" value="Glutaredoxin"/>
    <property type="match status" value="1"/>
</dbReference>
<feature type="region of interest" description="Disordered" evidence="1">
    <location>
        <begin position="440"/>
        <end position="467"/>
    </location>
</feature>
<dbReference type="AlphaFoldDB" id="A0A7R8ZHV4"/>
<feature type="region of interest" description="Disordered" evidence="1">
    <location>
        <begin position="212"/>
        <end position="245"/>
    </location>
</feature>
<feature type="region of interest" description="Disordered" evidence="1">
    <location>
        <begin position="311"/>
        <end position="346"/>
    </location>
</feature>
<feature type="compositionally biased region" description="Basic and acidic residues" evidence="1">
    <location>
        <begin position="440"/>
        <end position="451"/>
    </location>
</feature>
<reference evidence="2" key="1">
    <citation type="submission" date="2020-11" db="EMBL/GenBank/DDBJ databases">
        <authorList>
            <person name="Tran Van P."/>
        </authorList>
    </citation>
    <scope>NUCLEOTIDE SEQUENCE</scope>
</reference>
<evidence type="ECO:0000313" key="2">
    <source>
        <dbReference type="EMBL" id="CAD7224955.1"/>
    </source>
</evidence>
<feature type="compositionally biased region" description="Basic residues" evidence="1">
    <location>
        <begin position="220"/>
        <end position="233"/>
    </location>
</feature>
<feature type="compositionally biased region" description="Basic and acidic residues" evidence="1">
    <location>
        <begin position="234"/>
        <end position="245"/>
    </location>
</feature>
<dbReference type="EMBL" id="OB660474">
    <property type="protein sequence ID" value="CAD7224955.1"/>
    <property type="molecule type" value="Genomic_DNA"/>
</dbReference>
<feature type="compositionally biased region" description="Polar residues" evidence="1">
    <location>
        <begin position="316"/>
        <end position="332"/>
    </location>
</feature>
<accession>A0A7R8ZHV4</accession>
<proteinExistence type="predicted"/>
<protein>
    <submittedName>
        <fullName evidence="2">Uncharacterized protein</fullName>
    </submittedName>
</protein>
<gene>
    <name evidence="2" type="ORF">CTOB1V02_LOCUS2904</name>
</gene>